<accession>A0A9N9FGV0</accession>
<organism evidence="10 11">
    <name type="scientific">Acaulospora morrowiae</name>
    <dbReference type="NCBI Taxonomy" id="94023"/>
    <lineage>
        <taxon>Eukaryota</taxon>
        <taxon>Fungi</taxon>
        <taxon>Fungi incertae sedis</taxon>
        <taxon>Mucoromycota</taxon>
        <taxon>Glomeromycotina</taxon>
        <taxon>Glomeromycetes</taxon>
        <taxon>Diversisporales</taxon>
        <taxon>Acaulosporaceae</taxon>
        <taxon>Acaulospora</taxon>
    </lineage>
</organism>
<evidence type="ECO:0000256" key="6">
    <source>
        <dbReference type="ARBA" id="ARBA00022859"/>
    </source>
</evidence>
<evidence type="ECO:0000256" key="8">
    <source>
        <dbReference type="SAM" id="MobiDB-lite"/>
    </source>
</evidence>
<feature type="compositionally biased region" description="Gly residues" evidence="8">
    <location>
        <begin position="3278"/>
        <end position="3300"/>
    </location>
</feature>
<proteinExistence type="predicted"/>
<evidence type="ECO:0000256" key="1">
    <source>
        <dbReference type="ARBA" id="ARBA00004496"/>
    </source>
</evidence>
<dbReference type="SUPFAM" id="SSF52540">
    <property type="entry name" value="P-loop containing nucleoside triphosphate hydrolases"/>
    <property type="match status" value="1"/>
</dbReference>
<feature type="domain" description="RZ-type" evidence="9">
    <location>
        <begin position="2504"/>
        <end position="2581"/>
    </location>
</feature>
<feature type="compositionally biased region" description="Low complexity" evidence="8">
    <location>
        <begin position="3249"/>
        <end position="3263"/>
    </location>
</feature>
<sequence length="3300" mass="379076">VDDQSDTKLLQENTVAALIEVNKALTPLSKEPSRSSIDSFLNCLSEVSKKHSSLATKIGSCSSHNLALQNMYRNIANRGEVTKERIKNAATIGLYTFHHVEQTNLCEVVLTYDTTQNHDDTNSTPRVTASYNLADLHDLYGRALLIGKSRASTDRSSGENDVQDIHKDINMFIMQVDLVQQIIDVASKLIQLGHFLYQKMKVEARGVSELQDVLDKLAQDLKTWEDIVIRAQNEHYYLTFFSARHILAFYNYFRTDNLEQDDKLKEVCQNLIRFVNDAAQLPDKTGKWDAVQDEDNFFSVLCEIGATLFDIFSDIPQRTRSIHALKPVVADTVLSGKIFVAACHSRSLVPNVILSLFANHQSLPEPWQILICRSTTTAEEISLFIKRSFIAADNEYKDHLFCIANVEFLDFELQYNLVQTIRDFQEKKKEYFLALVCTQEKGRNHHILDQFAENMHVTNGLDTESMELLYKEICPNVECVISKMSGQGKTEWIRESSFRGEKVPRTLLISDGAYFGTLVRQLADCNLSAVESLHLDVTLITHPYEVNFFLFELLTFKVVSDGFDIVHLPETLIFIEIASTIKHYLLDSLPITKYLRRQDLQWNMDNLKVSRHVNSPVQIVSRYLDLYSRGIIDETNIRFTGDSAIDEALPAERCRQLLQQYFFDGPKDDIHSYRFLEIFMNVLADQLVRFSASSFFQIEQLRSMTQETNIRSSLLDILITCSKEFATRAINTKNKQEENARAIKEEDAQDMDNARLGDITQWDDSNHLMVVFLSQMPDSICALYREKNKVPNNVKNLLKSQNAELQDYDSMEPSLLLERLEQLARQKMHKLDGLPKYALSIENLLKMAMILLRSRANMPVVCCGEAGCGKVRMNKTSKNRKSKYDTKTRSLVLALGVCYLFRLHDQLQRKNYRMKMIEIIKNHQPNFKTSPNTRNDAFEIIIRNEQDEYINHMKNYPDGTAWNEALLENILVMIVCIQTRIPVFIIGAPGSSKSLAVRIISMNLRGIDSKDPYFRTLPQVYMIPHQGSSSSTSEGIEKVFQSAQNYQETSSKENPVTSVVLLDEVGLAETSPHNPLKVLHALLEPPLGSKDDVPAVSVIGISNWRLDNSKSSRALLVQRPLFAENDLIDTAKRLLDGTKRFDNINLFLKKLADSYLRYIKNQRFANFHGLRDYYFLIKSIRSMGKKDRKPNVQLALARNFGGADNMEELCTIYFQNVLKPAHVSKFNYTPIPVQELINANLAEKDARNLMLIGNGNSIVTFQTYQLRQQNIEPVVIIGSQFPDDKDGGEYSYATLNRIMMCVETGRCLILTDLEVIYGSLYDLFNQNFITDENSGDKGDSGDENSQRNYTRISLGPYSNPMLYVHPNFRCILVLDEAKLPLADPPLLNRFEKQKLTLEETLTERQAMIFNRLKEWTSQISSIYESGDEDAKSHFKEKDMFIGFTSEETLQSLIIDRCGKNADSDDDTIVLLCKESLISIATSDGIVRADKSLLKAIDASEVQKWQDVYFQNQQHGGIQEFYRAQPKDNLISHLTIINTFSNINTDIKLLLKGIMSCQVDKLSTFKSEAELQNQIKRFYESEHDLYILQCDLSTVNAGCIRLAKFIIEQYQNESVNKEYQQIKNVCIILHFSRNFDKDSANLFNFMCGWNQMTIENLTTSENSLSLFLHSTISEILNEQLLFEKILSQELLWCLLCMKHPSSKKSVDHIRELIRDIPKSARLVECLKLRTEEWLQANSSDQWHLDVALDQKSLTLHSSFSVALETHVRALIRKPIAKLLYILERNHSITLLFSWDNNADESDENELFKFWKEIFINKKIVNIDDMVMDPRPDLYSTSGNYLNLKFPFSYYFMEQIDQYKKLYFEELDLIYENPENLGEDGNLRPEVKDEFLEKFSEGIRTTLTALTPAILELARSLYVEDFITVSSTNAGYSKESDIKLLYILFSRSCDADALNDLVKLHIFWWTNSDALISELELVRMCSPNILEENNNIGDNDLFGSHLIDQVGKMMLEKIIELGSETANDNMNNNIQEWQRQVVNILSFCANIETSSESKILQFLRICNDLVSSEVIKISDIVNAINLLREPDPDSFLSQEFVDRILELFIEIPTTTERMMTSHCSFFRRCLDIISPNSPVRFHLYEILFGQEPHPLFGSVLSRVLLKDIEAESENIPLIIQNATAILRRSAHLNAINNTLKDYQLDSPIFALCCDVMQSDFFAFYSLKELVNSFQDAINILCSTNIEPLQLILAVSSLKELVSVLWKSVSIHDATREPLEFDVEEVDIDDLIENINGIMERQSFLIRSLKLYFLRDLYAKGLSLHEIKCFSKVQCRTFPWLNDLEWSDEDNRIGFVPYRFYTQYKEAEEAFAPLYARGQQTKAMDFLNKVLTDSSVHQKMSLMGTIISHLYGICALRERGPHEDTAVQFLRTQLPNMPFDNFYRETLLSFTTNTHLLYSISPETSQTELLIRSVIVHIIALHSCLSAAESPLAAYLQTLKACKNTYILTSCADADANILLEIGDALGHFTRYECECGFKYIVTECGGTQEQGICPRCKSPIGGINYNVNPGNTRIDAQAIRGNEEANAPLGYVYESIESRKDVNYRIRNMTSVSYRVLHLFVHALIAATSQEDRWDFFNNQQNQEINQEPLEYCKQHINNDWNMLTNLFNCNDETLALVLHSILTSMAENQITTIVRLNTIENRRLWEHEFTHRYITPKVNNAHGTATEFQRLVKNVQHKLESEINETLDVDDEYQNKFYPRIWRRVAETSLENLRAYCVGYQNFSTEFPLLSLFFEYEDQLPLSKNLAPIVKFARILSSKLSYRLKRKDAHTFTFAQFLSNESRPIENLKEAFENFAGAWNSVRSHITRYGCREFPTPMPEMSENLPVVYALIEMRDESLYICGAIEHLVNLQNTFLQQVLTIKPGCPSLRFLEQEQFSNNKGKNRASPSQYYIKSLSLSEARDKNIINYEWDPQLLSYSQRDLRLGHGQEIRYELCKIEAELAYSLIFDKVHLNKSNELFWLDIFSYHLELFSNSRTILSEIRELVPQETISADKPRIFENPTELLSELEVLLCFLKRTSGGDREMEITDYLNKWMKLSALTGNDQFSRMVNGLRLKHVISLYELVEEKVADVEIEFIDEKYKAKLSKQLQEEIMAGVDFEQSHGFGGSSVRKYKISHAAFTTVLKRFMFRYLSSEMYSEKEKLADYLAGETMIDCWQAWVSEEVIRENFPKSLLIANTYDAYKYTMKQIQNMNKANKSSSSSKPNESTTRARHGTSKDNGRSGRGGGRGGRGGRGGVRGGRAKE</sequence>
<evidence type="ECO:0000256" key="5">
    <source>
        <dbReference type="ARBA" id="ARBA00022833"/>
    </source>
</evidence>
<feature type="coiled-coil region" evidence="7">
    <location>
        <begin position="207"/>
        <end position="234"/>
    </location>
</feature>
<feature type="non-terminal residue" evidence="10">
    <location>
        <position position="1"/>
    </location>
</feature>
<evidence type="ECO:0000313" key="10">
    <source>
        <dbReference type="EMBL" id="CAG8532603.1"/>
    </source>
</evidence>
<dbReference type="OrthoDB" id="2427611at2759"/>
<keyword evidence="11" id="KW-1185">Reference proteome</keyword>
<feature type="non-terminal residue" evidence="10">
    <location>
        <position position="3300"/>
    </location>
</feature>
<keyword evidence="5" id="KW-0862">Zinc</keyword>
<dbReference type="Proteomes" id="UP000789342">
    <property type="component" value="Unassembled WGS sequence"/>
</dbReference>
<reference evidence="10" key="1">
    <citation type="submission" date="2021-06" db="EMBL/GenBank/DDBJ databases">
        <authorList>
            <person name="Kallberg Y."/>
            <person name="Tangrot J."/>
            <person name="Rosling A."/>
        </authorList>
    </citation>
    <scope>NUCLEOTIDE SEQUENCE</scope>
    <source>
        <strain evidence="10">CL551</strain>
    </source>
</reference>
<name>A0A9N9FGV0_9GLOM</name>
<feature type="region of interest" description="Disordered" evidence="8">
    <location>
        <begin position="3249"/>
        <end position="3300"/>
    </location>
</feature>
<feature type="coiled-coil region" evidence="7">
    <location>
        <begin position="726"/>
        <end position="754"/>
    </location>
</feature>
<dbReference type="GO" id="GO:0005737">
    <property type="term" value="C:cytoplasm"/>
    <property type="evidence" value="ECO:0007669"/>
    <property type="project" value="UniProtKB-SubCell"/>
</dbReference>
<keyword evidence="6" id="KW-0391">Immunity</keyword>
<dbReference type="PANTHER" id="PTHR22605">
    <property type="entry name" value="RZ-TYPE DOMAIN-CONTAINING PROTEIN"/>
    <property type="match status" value="1"/>
</dbReference>
<keyword evidence="2" id="KW-0963">Cytoplasm</keyword>
<dbReference type="InterPro" id="IPR027417">
    <property type="entry name" value="P-loop_NTPase"/>
</dbReference>
<evidence type="ECO:0000313" key="11">
    <source>
        <dbReference type="Proteomes" id="UP000789342"/>
    </source>
</evidence>
<evidence type="ECO:0000259" key="9">
    <source>
        <dbReference type="PROSITE" id="PS51981"/>
    </source>
</evidence>
<evidence type="ECO:0000256" key="3">
    <source>
        <dbReference type="ARBA" id="ARBA00022723"/>
    </source>
</evidence>
<gene>
    <name evidence="10" type="ORF">AMORRO_LOCUS4746</name>
</gene>
<evidence type="ECO:0000256" key="4">
    <source>
        <dbReference type="ARBA" id="ARBA00022771"/>
    </source>
</evidence>
<dbReference type="GO" id="GO:0008270">
    <property type="term" value="F:zinc ion binding"/>
    <property type="evidence" value="ECO:0007669"/>
    <property type="project" value="UniProtKB-KW"/>
</dbReference>
<dbReference type="PANTHER" id="PTHR22605:SF1">
    <property type="entry name" value="RZ-TYPE DOMAIN-CONTAINING PROTEIN"/>
    <property type="match status" value="1"/>
</dbReference>
<keyword evidence="3" id="KW-0479">Metal-binding</keyword>
<evidence type="ECO:0000256" key="2">
    <source>
        <dbReference type="ARBA" id="ARBA00022490"/>
    </source>
</evidence>
<dbReference type="InterPro" id="IPR046439">
    <property type="entry name" value="ZF_RZ_dom"/>
</dbReference>
<dbReference type="Gene3D" id="3.40.50.300">
    <property type="entry name" value="P-loop containing nucleotide triphosphate hydrolases"/>
    <property type="match status" value="1"/>
</dbReference>
<dbReference type="InterPro" id="IPR031248">
    <property type="entry name" value="RNF213"/>
</dbReference>
<dbReference type="GO" id="GO:0002376">
    <property type="term" value="P:immune system process"/>
    <property type="evidence" value="ECO:0007669"/>
    <property type="project" value="UniProtKB-KW"/>
</dbReference>
<keyword evidence="4" id="KW-0863">Zinc-finger</keyword>
<dbReference type="EMBL" id="CAJVPV010002665">
    <property type="protein sequence ID" value="CAG8532603.1"/>
    <property type="molecule type" value="Genomic_DNA"/>
</dbReference>
<evidence type="ECO:0000256" key="7">
    <source>
        <dbReference type="SAM" id="Coils"/>
    </source>
</evidence>
<dbReference type="Pfam" id="PF20173">
    <property type="entry name" value="ZnF_RZ-type"/>
    <property type="match status" value="1"/>
</dbReference>
<dbReference type="PROSITE" id="PS51981">
    <property type="entry name" value="ZF_RZ"/>
    <property type="match status" value="1"/>
</dbReference>
<comment type="subcellular location">
    <subcellularLocation>
        <location evidence="1">Cytoplasm</location>
    </subcellularLocation>
</comment>
<comment type="caution">
    <text evidence="10">The sequence shown here is derived from an EMBL/GenBank/DDBJ whole genome shotgun (WGS) entry which is preliminary data.</text>
</comment>
<dbReference type="GO" id="GO:0016887">
    <property type="term" value="F:ATP hydrolysis activity"/>
    <property type="evidence" value="ECO:0007669"/>
    <property type="project" value="InterPro"/>
</dbReference>
<protein>
    <submittedName>
        <fullName evidence="10">7300_t:CDS:1</fullName>
    </submittedName>
</protein>
<keyword evidence="7" id="KW-0175">Coiled coil</keyword>
<dbReference type="GO" id="GO:0004842">
    <property type="term" value="F:ubiquitin-protein transferase activity"/>
    <property type="evidence" value="ECO:0007669"/>
    <property type="project" value="InterPro"/>
</dbReference>